<sequence length="159" mass="18353">MIIRALREQAFKDIEMPEEYEEAIREFEANKDRLTKLMGENWQQAAKELAELKITQLTRQSIQETIYDMALYYDKNGKRLLSNVYTWSNSRSTDGYLVYLGHFDAKGVLGSRWTPVSRYGNLGVLLSRSVAKLVYPIDELCVCLIQPPIILPISCKRLS</sequence>
<gene>
    <name evidence="1" type="ORF">A2W52_04770</name>
</gene>
<accession>A0A1G2MFC5</accession>
<name>A0A1G2MFC5_9BACT</name>
<dbReference type="AlphaFoldDB" id="A0A1G2MFC5"/>
<evidence type="ECO:0000313" key="1">
    <source>
        <dbReference type="EMBL" id="OHA22606.1"/>
    </source>
</evidence>
<protein>
    <submittedName>
        <fullName evidence="1">Uncharacterized protein</fullName>
    </submittedName>
</protein>
<proteinExistence type="predicted"/>
<organism evidence="1 2">
    <name type="scientific">Candidatus Taylorbacteria bacterium RIFCSPHIGHO2_02_49_25</name>
    <dbReference type="NCBI Taxonomy" id="1802305"/>
    <lineage>
        <taxon>Bacteria</taxon>
        <taxon>Candidatus Tayloriibacteriota</taxon>
    </lineage>
</organism>
<reference evidence="1 2" key="1">
    <citation type="journal article" date="2016" name="Nat. Commun.">
        <title>Thousands of microbial genomes shed light on interconnected biogeochemical processes in an aquifer system.</title>
        <authorList>
            <person name="Anantharaman K."/>
            <person name="Brown C.T."/>
            <person name="Hug L.A."/>
            <person name="Sharon I."/>
            <person name="Castelle C.J."/>
            <person name="Probst A.J."/>
            <person name="Thomas B.C."/>
            <person name="Singh A."/>
            <person name="Wilkins M.J."/>
            <person name="Karaoz U."/>
            <person name="Brodie E.L."/>
            <person name="Williams K.H."/>
            <person name="Hubbard S.S."/>
            <person name="Banfield J.F."/>
        </authorList>
    </citation>
    <scope>NUCLEOTIDE SEQUENCE [LARGE SCALE GENOMIC DNA]</scope>
</reference>
<dbReference type="EMBL" id="MHRJ01000023">
    <property type="protein sequence ID" value="OHA22606.1"/>
    <property type="molecule type" value="Genomic_DNA"/>
</dbReference>
<comment type="caution">
    <text evidence="1">The sequence shown here is derived from an EMBL/GenBank/DDBJ whole genome shotgun (WGS) entry which is preliminary data.</text>
</comment>
<evidence type="ECO:0000313" key="2">
    <source>
        <dbReference type="Proteomes" id="UP000176493"/>
    </source>
</evidence>
<dbReference type="Proteomes" id="UP000176493">
    <property type="component" value="Unassembled WGS sequence"/>
</dbReference>